<evidence type="ECO:0000259" key="2">
    <source>
        <dbReference type="Pfam" id="PF03807"/>
    </source>
</evidence>
<sequence>MQIGIIGSGNIGGTIGSHFIKAGHKVMFSSRHPNKLEAMALQLGINAQVGTIAETANFGEILLLAIPHGKVPEVSKQIAHFKNKIVIDATNYYPQRDGNMPNKEANENNFSQSQWTASYLPQAHIVKAFNTIYFMSLRQKAFSKVFKMTIPIAYDNDTAGSVIKSLLNDIGFDNVVIGNLNDSAIIEPDAPLYGLEATKEEFMMHLED</sequence>
<dbReference type="InterPro" id="IPR036291">
    <property type="entry name" value="NAD(P)-bd_dom_sf"/>
</dbReference>
<dbReference type="InterPro" id="IPR051267">
    <property type="entry name" value="STEAP_metalloreductase"/>
</dbReference>
<dbReference type="PANTHER" id="PTHR14239:SF10">
    <property type="entry name" value="REDUCTASE"/>
    <property type="match status" value="1"/>
</dbReference>
<dbReference type="Gene3D" id="3.40.50.720">
    <property type="entry name" value="NAD(P)-binding Rossmann-like Domain"/>
    <property type="match status" value="1"/>
</dbReference>
<dbReference type="Pfam" id="PF03807">
    <property type="entry name" value="F420_oxidored"/>
    <property type="match status" value="1"/>
</dbReference>
<keyword evidence="4" id="KW-1185">Reference proteome</keyword>
<organism evidence="3 4">
    <name type="scientific">Aquimarina gracilis</name>
    <dbReference type="NCBI Taxonomy" id="874422"/>
    <lineage>
        <taxon>Bacteria</taxon>
        <taxon>Pseudomonadati</taxon>
        <taxon>Bacteroidota</taxon>
        <taxon>Flavobacteriia</taxon>
        <taxon>Flavobacteriales</taxon>
        <taxon>Flavobacteriaceae</taxon>
        <taxon>Aquimarina</taxon>
    </lineage>
</organism>
<evidence type="ECO:0000256" key="1">
    <source>
        <dbReference type="ARBA" id="ARBA00023002"/>
    </source>
</evidence>
<evidence type="ECO:0000313" key="3">
    <source>
        <dbReference type="EMBL" id="MEB3345105.1"/>
    </source>
</evidence>
<dbReference type="Proteomes" id="UP001327027">
    <property type="component" value="Unassembled WGS sequence"/>
</dbReference>
<proteinExistence type="predicted"/>
<reference evidence="3 4" key="1">
    <citation type="journal article" date="2013" name="Int. J. Syst. Evol. Microbiol.">
        <title>Aquimarina gracilis sp. nov., isolated from the gut microflora of a mussel, Mytilus coruscus, and emended description of Aquimarina spongiae.</title>
        <authorList>
            <person name="Park S.C."/>
            <person name="Choe H.N."/>
            <person name="Baik K.S."/>
            <person name="Seong C.N."/>
        </authorList>
    </citation>
    <scope>NUCLEOTIDE SEQUENCE [LARGE SCALE GENOMIC DNA]</scope>
    <source>
        <strain evidence="3 4">PSC32</strain>
    </source>
</reference>
<gene>
    <name evidence="3" type="ORF">U6A24_06525</name>
</gene>
<keyword evidence="1" id="KW-0560">Oxidoreductase</keyword>
<dbReference type="InterPro" id="IPR028939">
    <property type="entry name" value="P5C_Rdtase_cat_N"/>
</dbReference>
<evidence type="ECO:0000313" key="4">
    <source>
        <dbReference type="Proteomes" id="UP001327027"/>
    </source>
</evidence>
<accession>A0ABU5ZSR6</accession>
<name>A0ABU5ZSR6_9FLAO</name>
<protein>
    <submittedName>
        <fullName evidence="3">NAD(P)-binding domain-containing protein</fullName>
    </submittedName>
</protein>
<comment type="caution">
    <text evidence="3">The sequence shown here is derived from an EMBL/GenBank/DDBJ whole genome shotgun (WGS) entry which is preliminary data.</text>
</comment>
<dbReference type="RefSeq" id="WP_324179139.1">
    <property type="nucleotide sequence ID" value="NZ_BAABAW010000008.1"/>
</dbReference>
<dbReference type="SUPFAM" id="SSF51735">
    <property type="entry name" value="NAD(P)-binding Rossmann-fold domains"/>
    <property type="match status" value="1"/>
</dbReference>
<dbReference type="PANTHER" id="PTHR14239">
    <property type="entry name" value="DUDULIN-RELATED"/>
    <property type="match status" value="1"/>
</dbReference>
<dbReference type="EMBL" id="JAYKLX010000003">
    <property type="protein sequence ID" value="MEB3345105.1"/>
    <property type="molecule type" value="Genomic_DNA"/>
</dbReference>
<feature type="domain" description="Pyrroline-5-carboxylate reductase catalytic N-terminal" evidence="2">
    <location>
        <begin position="2"/>
        <end position="92"/>
    </location>
</feature>